<dbReference type="GO" id="GO:0043138">
    <property type="term" value="F:3'-5' DNA helicase activity"/>
    <property type="evidence" value="ECO:0007669"/>
    <property type="project" value="UniProtKB-EC"/>
</dbReference>
<keyword evidence="9" id="KW-1185">Reference proteome</keyword>
<evidence type="ECO:0000313" key="8">
    <source>
        <dbReference type="EMBL" id="MFC7256880.1"/>
    </source>
</evidence>
<comment type="catalytic activity">
    <reaction evidence="4">
        <text>ATP + H2O = ADP + phosphate + H(+)</text>
        <dbReference type="Rhea" id="RHEA:13065"/>
        <dbReference type="ChEBI" id="CHEBI:15377"/>
        <dbReference type="ChEBI" id="CHEBI:15378"/>
        <dbReference type="ChEBI" id="CHEBI:30616"/>
        <dbReference type="ChEBI" id="CHEBI:43474"/>
        <dbReference type="ChEBI" id="CHEBI:456216"/>
        <dbReference type="EC" id="5.6.2.4"/>
    </reaction>
</comment>
<evidence type="ECO:0000256" key="1">
    <source>
        <dbReference type="ARBA" id="ARBA00007816"/>
    </source>
</evidence>
<evidence type="ECO:0000256" key="5">
    <source>
        <dbReference type="SAM" id="Coils"/>
    </source>
</evidence>
<keyword evidence="7" id="KW-0378">Hydrolase</keyword>
<proteinExistence type="inferred from homology"/>
<reference evidence="9" key="2">
    <citation type="journal article" date="2019" name="Int. J. Syst. Evol. Microbiol.">
        <title>The Global Catalogue of Microorganisms (GCM) 10K type strain sequencing project: providing services to taxonomists for standard genome sequencing and annotation.</title>
        <authorList>
            <consortium name="The Broad Institute Genomics Platform"/>
            <consortium name="The Broad Institute Genome Sequencing Center for Infectious Disease"/>
            <person name="Wu L."/>
            <person name="Ma J."/>
        </authorList>
    </citation>
    <scope>NUCLEOTIDE SEQUENCE [LARGE SCALE GENOMIC DNA]</scope>
    <source>
        <strain evidence="9">GX21</strain>
    </source>
</reference>
<keyword evidence="5" id="KW-0175">Coiled coil</keyword>
<feature type="coiled-coil region" evidence="5">
    <location>
        <begin position="363"/>
        <end position="479"/>
    </location>
</feature>
<dbReference type="InterPro" id="IPR008571">
    <property type="entry name" value="HerA-like"/>
</dbReference>
<dbReference type="Pfam" id="PF01935">
    <property type="entry name" value="DUF87"/>
    <property type="match status" value="1"/>
</dbReference>
<sequence>MSAEPESPKEMSPDRTITVGETVAGEPYTLPVEELLTGRAFITGKSGSGKSNTGSVVSEELLAQNLPLLVVDVDGEYWGLKEEYELLHVGATEECDLQVGPEHAGKLADLALDQLVPIILDVSGYVDGDEADALVRETARELFAREQSALQPFLMLVEEIHEYIPEGGGLNETGEVLIRVAKRGRKRGLGIMGLSQRPADVKKDFITQADLLVWHRLTWDNDTDVVKRVIDREHADGIEGLADGEAFVQADWSDADVERVQFRRKHTFDAGATPGLDDVDRPDLKAIDADLVDELEDISEQHERRQDRIAELEARLDKKDGRITELEDELEDARDLQRLGEAFVDAAQGSDGGGVETEQHELLEEKNATIAELRERVTDLEAETDALREERDDLEAEVERLQGIEARVERAEEIETMLEEVRDVVGVEIKASATPAPSDGLVEEYDEAREEAQDLRGRLQDAHERIDALEAENERLREQGGDGVTVPTDYQDFVDEPVVQKAIEEAKEKTSASPRYVRGVVATIIQEGSPVDYETVADRLGVKGTSDVSKAASTLEALGVLKRVQQSPALIDFDLDGVAEIKEAQQRREQAEAVMDEL</sequence>
<comment type="catalytic activity">
    <reaction evidence="2">
        <text>Couples ATP hydrolysis with the unwinding of duplex DNA by translocating in the 3'-5' direction.</text>
        <dbReference type="EC" id="5.6.2.4"/>
    </reaction>
</comment>
<feature type="coiled-coil region" evidence="5">
    <location>
        <begin position="295"/>
        <end position="336"/>
    </location>
</feature>
<evidence type="ECO:0000256" key="2">
    <source>
        <dbReference type="ARBA" id="ARBA00034617"/>
    </source>
</evidence>
<protein>
    <submittedName>
        <fullName evidence="7">Helicase HerA domain-containing protein</fullName>
    </submittedName>
</protein>
<keyword evidence="7" id="KW-0347">Helicase</keyword>
<dbReference type="EMBL" id="JBHTAT010000001">
    <property type="protein sequence ID" value="MFC7253750.1"/>
    <property type="molecule type" value="Genomic_DNA"/>
</dbReference>
<dbReference type="RefSeq" id="WP_379701781.1">
    <property type="nucleotide sequence ID" value="NZ_JBHTAT010000001.1"/>
</dbReference>
<comment type="caution">
    <text evidence="7">The sequence shown here is derived from an EMBL/GenBank/DDBJ whole genome shotgun (WGS) entry which is preliminary data.</text>
</comment>
<evidence type="ECO:0000259" key="6">
    <source>
        <dbReference type="Pfam" id="PF01935"/>
    </source>
</evidence>
<name>A0ABD5ZSW8_9EURY</name>
<dbReference type="GO" id="GO:0043139">
    <property type="term" value="F:5'-3' DNA helicase activity"/>
    <property type="evidence" value="ECO:0007669"/>
    <property type="project" value="UniProtKB-EC"/>
</dbReference>
<dbReference type="Proteomes" id="UP001596434">
    <property type="component" value="Unassembled WGS sequence"/>
</dbReference>
<keyword evidence="7" id="KW-0067">ATP-binding</keyword>
<organism evidence="7 9">
    <name type="scientific">Haloplanus litoreus</name>
    <dbReference type="NCBI Taxonomy" id="767515"/>
    <lineage>
        <taxon>Archaea</taxon>
        <taxon>Methanobacteriati</taxon>
        <taxon>Methanobacteriota</taxon>
        <taxon>Stenosarchaea group</taxon>
        <taxon>Halobacteria</taxon>
        <taxon>Halobacteriales</taxon>
        <taxon>Haloferacaceae</taxon>
        <taxon>Haloplanus</taxon>
    </lineage>
</organism>
<keyword evidence="7" id="KW-0547">Nucleotide-binding</keyword>
<evidence type="ECO:0000256" key="4">
    <source>
        <dbReference type="ARBA" id="ARBA00048988"/>
    </source>
</evidence>
<dbReference type="PANTHER" id="PTHR42957:SF1">
    <property type="entry name" value="HELICASE MJ1565-RELATED"/>
    <property type="match status" value="1"/>
</dbReference>
<feature type="domain" description="Helicase HerA central" evidence="6">
    <location>
        <begin position="19"/>
        <end position="84"/>
    </location>
</feature>
<comment type="similarity">
    <text evidence="1">Belongs to the HerA family.</text>
</comment>
<reference evidence="7" key="1">
    <citation type="journal article" date="2014" name="Int. J. Syst. Evol. Microbiol.">
        <title>Complete genome sequence of Corynebacterium casei LMG S-19264T (=DSM 44701T), isolated from a smear-ripened cheese.</title>
        <authorList>
            <consortium name="US DOE Joint Genome Institute (JGI-PGF)"/>
            <person name="Walter F."/>
            <person name="Albersmeier A."/>
            <person name="Kalinowski J."/>
            <person name="Ruckert C."/>
        </authorList>
    </citation>
    <scope>NUCLEOTIDE SEQUENCE [LARGE SCALE GENOMIC DNA]</scope>
    <source>
        <strain evidence="7">CGMCC 4.163</strain>
    </source>
</reference>
<evidence type="ECO:0000313" key="7">
    <source>
        <dbReference type="EMBL" id="MFC7253750.1"/>
    </source>
</evidence>
<comment type="catalytic activity">
    <reaction evidence="3">
        <text>ATP + H2O = ADP + phosphate + H(+)</text>
        <dbReference type="Rhea" id="RHEA:13065"/>
        <dbReference type="ChEBI" id="CHEBI:15377"/>
        <dbReference type="ChEBI" id="CHEBI:15378"/>
        <dbReference type="ChEBI" id="CHEBI:30616"/>
        <dbReference type="ChEBI" id="CHEBI:43474"/>
        <dbReference type="ChEBI" id="CHEBI:456216"/>
        <dbReference type="EC" id="5.6.2.3"/>
    </reaction>
</comment>
<dbReference type="InterPro" id="IPR002789">
    <property type="entry name" value="HerA_central"/>
</dbReference>
<dbReference type="SUPFAM" id="SSF52540">
    <property type="entry name" value="P-loop containing nucleoside triphosphate hydrolases"/>
    <property type="match status" value="1"/>
</dbReference>
<dbReference type="PANTHER" id="PTHR42957">
    <property type="entry name" value="HELICASE MJ1565-RELATED"/>
    <property type="match status" value="1"/>
</dbReference>
<dbReference type="GeneID" id="96955276"/>
<reference evidence="7" key="3">
    <citation type="submission" date="2024-09" db="EMBL/GenBank/DDBJ databases">
        <authorList>
            <person name="Sun Q."/>
        </authorList>
    </citation>
    <scope>NUCLEOTIDE SEQUENCE</scope>
    <source>
        <strain evidence="7">CGMCC 4.163</strain>
    </source>
</reference>
<dbReference type="EMBL" id="JBHTAT010000001">
    <property type="protein sequence ID" value="MFC7256880.1"/>
    <property type="molecule type" value="Genomic_DNA"/>
</dbReference>
<dbReference type="AlphaFoldDB" id="A0ABD5ZSW8"/>
<dbReference type="Gene3D" id="3.40.50.300">
    <property type="entry name" value="P-loop containing nucleotide triphosphate hydrolases"/>
    <property type="match status" value="1"/>
</dbReference>
<evidence type="ECO:0000313" key="9">
    <source>
        <dbReference type="Proteomes" id="UP001596434"/>
    </source>
</evidence>
<gene>
    <name evidence="7" type="ORF">ACFQKE_00230</name>
    <name evidence="8" type="ORF">ACFQKE_16460</name>
</gene>
<evidence type="ECO:0000256" key="3">
    <source>
        <dbReference type="ARBA" id="ARBA00048954"/>
    </source>
</evidence>
<accession>A0ABD5ZSW8</accession>
<dbReference type="InterPro" id="IPR027417">
    <property type="entry name" value="P-loop_NTPase"/>
</dbReference>